<feature type="compositionally biased region" description="Low complexity" evidence="1">
    <location>
        <begin position="123"/>
        <end position="135"/>
    </location>
</feature>
<evidence type="ECO:0000313" key="2">
    <source>
        <dbReference type="EMBL" id="OBZ75065.1"/>
    </source>
</evidence>
<dbReference type="GO" id="GO:0006360">
    <property type="term" value="P:transcription by RNA polymerase I"/>
    <property type="evidence" value="ECO:0007669"/>
    <property type="project" value="InterPro"/>
</dbReference>
<keyword evidence="3" id="KW-1185">Reference proteome</keyword>
<comment type="caution">
    <text evidence="2">The sequence shown here is derived from an EMBL/GenBank/DDBJ whole genome shotgun (WGS) entry which is preliminary data.</text>
</comment>
<feature type="compositionally biased region" description="Basic and acidic residues" evidence="1">
    <location>
        <begin position="186"/>
        <end position="205"/>
    </location>
</feature>
<dbReference type="Proteomes" id="UP000092993">
    <property type="component" value="Unassembled WGS sequence"/>
</dbReference>
<sequence>MEHHVDSGDFDWDAVENDDNLELWVIRVPEGVKPKHLEDLKLDAPSTSKTSRIGSIDRKHTSYDVWSLGDHDEDESVGGEELRGLSCLLPRQKKGGKLYQAPKPVARHLVISARPTLPTPAHSSDSSSQSSPLTSHNPARFCYPKEVLKHRFMPLGSLAPVEDLSEIEVDAALLVKKPSHQSHTAAQERGDTSGKKRKGGGDVPKKSKKAKMAA</sequence>
<evidence type="ECO:0000313" key="3">
    <source>
        <dbReference type="Proteomes" id="UP000092993"/>
    </source>
</evidence>
<dbReference type="EMBL" id="LUGG01000004">
    <property type="protein sequence ID" value="OBZ75065.1"/>
    <property type="molecule type" value="Genomic_DNA"/>
</dbReference>
<protein>
    <submittedName>
        <fullName evidence="2">Uncharacterized protein</fullName>
    </submittedName>
</protein>
<gene>
    <name evidence="2" type="ORF">A0H81_04875</name>
</gene>
<evidence type="ECO:0000256" key="1">
    <source>
        <dbReference type="SAM" id="MobiDB-lite"/>
    </source>
</evidence>
<dbReference type="OMA" id="DMYLAPR"/>
<dbReference type="OrthoDB" id="76224at2759"/>
<accession>A0A1C7MDR2</accession>
<reference evidence="2 3" key="1">
    <citation type="submission" date="2016-03" db="EMBL/GenBank/DDBJ databases">
        <title>Whole genome sequencing of Grifola frondosa 9006-11.</title>
        <authorList>
            <person name="Min B."/>
            <person name="Park H."/>
            <person name="Kim J.-G."/>
            <person name="Cho H."/>
            <person name="Oh Y.-L."/>
            <person name="Kong W.-S."/>
            <person name="Choi I.-G."/>
        </authorList>
    </citation>
    <scope>NUCLEOTIDE SEQUENCE [LARGE SCALE GENOMIC DNA]</scope>
    <source>
        <strain evidence="2 3">9006-11</strain>
    </source>
</reference>
<name>A0A1C7MDR2_GRIFR</name>
<dbReference type="AlphaFoldDB" id="A0A1C7MDR2"/>
<dbReference type="Gene3D" id="6.20.250.70">
    <property type="match status" value="1"/>
</dbReference>
<feature type="region of interest" description="Disordered" evidence="1">
    <location>
        <begin position="116"/>
        <end position="138"/>
    </location>
</feature>
<dbReference type="Pfam" id="PF08208">
    <property type="entry name" value="RNA_polI_A34"/>
    <property type="match status" value="1"/>
</dbReference>
<feature type="region of interest" description="Disordered" evidence="1">
    <location>
        <begin position="175"/>
        <end position="214"/>
    </location>
</feature>
<dbReference type="InterPro" id="IPR013240">
    <property type="entry name" value="DNA-dir_RNA_pol1_su_RPA34"/>
</dbReference>
<proteinExistence type="predicted"/>
<organism evidence="2 3">
    <name type="scientific">Grifola frondosa</name>
    <name type="common">Maitake</name>
    <name type="synonym">Polyporus frondosus</name>
    <dbReference type="NCBI Taxonomy" id="5627"/>
    <lineage>
        <taxon>Eukaryota</taxon>
        <taxon>Fungi</taxon>
        <taxon>Dikarya</taxon>
        <taxon>Basidiomycota</taxon>
        <taxon>Agaricomycotina</taxon>
        <taxon>Agaricomycetes</taxon>
        <taxon>Polyporales</taxon>
        <taxon>Grifolaceae</taxon>
        <taxon>Grifola</taxon>
    </lineage>
</organism>